<proteinExistence type="predicted"/>
<evidence type="ECO:0000313" key="1">
    <source>
        <dbReference type="EMBL" id="CAG8463675.1"/>
    </source>
</evidence>
<sequence>MGCKASKNLYSNYKIVKDVKHSPSETDYSHNLALKLDKTFSSTQRDHDIFVKIPFELMKLQKLSSDENWIPYNQFDHISYYSKDSVGESLNYFAIWKNGKTSEFKDWDVDWRVLLKEIIHSSRITQRELKLMIAELEFNHKIEIFGISQNPKTLNYVIVMDYFTGN</sequence>
<name>A0A9N8VWE6_FUNMO</name>
<protein>
    <submittedName>
        <fullName evidence="1">5322_t:CDS:1</fullName>
    </submittedName>
</protein>
<accession>A0A9N8VWE6</accession>
<dbReference type="Proteomes" id="UP000789375">
    <property type="component" value="Unassembled WGS sequence"/>
</dbReference>
<reference evidence="1" key="1">
    <citation type="submission" date="2021-06" db="EMBL/GenBank/DDBJ databases">
        <authorList>
            <person name="Kallberg Y."/>
            <person name="Tangrot J."/>
            <person name="Rosling A."/>
        </authorList>
    </citation>
    <scope>NUCLEOTIDE SEQUENCE</scope>
    <source>
        <strain evidence="1">87-6 pot B 2015</strain>
    </source>
</reference>
<organism evidence="1 2">
    <name type="scientific">Funneliformis mosseae</name>
    <name type="common">Endomycorrhizal fungus</name>
    <name type="synonym">Glomus mosseae</name>
    <dbReference type="NCBI Taxonomy" id="27381"/>
    <lineage>
        <taxon>Eukaryota</taxon>
        <taxon>Fungi</taxon>
        <taxon>Fungi incertae sedis</taxon>
        <taxon>Mucoromycota</taxon>
        <taxon>Glomeromycotina</taxon>
        <taxon>Glomeromycetes</taxon>
        <taxon>Glomerales</taxon>
        <taxon>Glomeraceae</taxon>
        <taxon>Funneliformis</taxon>
    </lineage>
</organism>
<dbReference type="EMBL" id="CAJVPP010000272">
    <property type="protein sequence ID" value="CAG8463675.1"/>
    <property type="molecule type" value="Genomic_DNA"/>
</dbReference>
<gene>
    <name evidence="1" type="ORF">FMOSSE_LOCUS2169</name>
</gene>
<evidence type="ECO:0000313" key="2">
    <source>
        <dbReference type="Proteomes" id="UP000789375"/>
    </source>
</evidence>
<comment type="caution">
    <text evidence="1">The sequence shown here is derived from an EMBL/GenBank/DDBJ whole genome shotgun (WGS) entry which is preliminary data.</text>
</comment>
<keyword evidence="2" id="KW-1185">Reference proteome</keyword>
<dbReference type="AlphaFoldDB" id="A0A9N8VWE6"/>